<dbReference type="GO" id="GO:0000712">
    <property type="term" value="P:resolution of meiotic recombination intermediates"/>
    <property type="evidence" value="ECO:0007669"/>
    <property type="project" value="TreeGrafter"/>
</dbReference>
<feature type="compositionally biased region" description="Basic and acidic residues" evidence="19">
    <location>
        <begin position="1306"/>
        <end position="1325"/>
    </location>
</feature>
<proteinExistence type="inferred from homology"/>
<keyword evidence="12 17" id="KW-0799">Topoisomerase</keyword>
<dbReference type="GO" id="GO:0003918">
    <property type="term" value="F:DNA topoisomerase type II (double strand cut, ATP-hydrolyzing) activity"/>
    <property type="evidence" value="ECO:0007669"/>
    <property type="project" value="UniProtKB-UniRule"/>
</dbReference>
<evidence type="ECO:0000256" key="8">
    <source>
        <dbReference type="ARBA" id="ARBA00022723"/>
    </source>
</evidence>
<dbReference type="GeneTree" id="ENSGT00940000157539"/>
<dbReference type="GO" id="GO:0005730">
    <property type="term" value="C:nucleolus"/>
    <property type="evidence" value="ECO:0007669"/>
    <property type="project" value="UniProtKB-SubCell"/>
</dbReference>
<keyword evidence="11" id="KW-0460">Magnesium</keyword>
<keyword evidence="16" id="KW-0539">Nucleus</keyword>
<evidence type="ECO:0000256" key="10">
    <source>
        <dbReference type="ARBA" id="ARBA00022840"/>
    </source>
</evidence>
<dbReference type="Gene3D" id="3.30.1360.40">
    <property type="match status" value="1"/>
</dbReference>
<evidence type="ECO:0000256" key="17">
    <source>
        <dbReference type="PROSITE-ProRule" id="PRU01384"/>
    </source>
</evidence>
<comment type="catalytic activity">
    <reaction evidence="1 17 18">
        <text>ATP-dependent breakage, passage and rejoining of double-stranded DNA.</text>
        <dbReference type="EC" id="5.6.2.2"/>
    </reaction>
</comment>
<evidence type="ECO:0000256" key="18">
    <source>
        <dbReference type="RuleBase" id="RU362094"/>
    </source>
</evidence>
<dbReference type="GO" id="GO:0005654">
    <property type="term" value="C:nucleoplasm"/>
    <property type="evidence" value="ECO:0007669"/>
    <property type="project" value="UniProtKB-SubCell"/>
</dbReference>
<dbReference type="Pfam" id="PF01751">
    <property type="entry name" value="Toprim"/>
    <property type="match status" value="1"/>
</dbReference>
<dbReference type="InterPro" id="IPR013758">
    <property type="entry name" value="Topo_IIA_A/C_ab"/>
</dbReference>
<dbReference type="FunFam" id="3.30.565.10:FF:000004">
    <property type="entry name" value="DNA topoisomerase 2"/>
    <property type="match status" value="1"/>
</dbReference>
<dbReference type="FunFam" id="3.40.50.670:FF:000001">
    <property type="entry name" value="DNA topoisomerase 2"/>
    <property type="match status" value="2"/>
</dbReference>
<dbReference type="CDD" id="cd00187">
    <property type="entry name" value="TOP4c"/>
    <property type="match status" value="1"/>
</dbReference>
<dbReference type="GO" id="GO:0005737">
    <property type="term" value="C:cytoplasm"/>
    <property type="evidence" value="ECO:0007669"/>
    <property type="project" value="UniProtKB-SubCell"/>
</dbReference>
<comment type="subunit">
    <text evidence="18">Homodimer.</text>
</comment>
<dbReference type="Gene3D" id="3.30.565.10">
    <property type="entry name" value="Histidine kinase-like ATPase, C-terminal domain"/>
    <property type="match status" value="1"/>
</dbReference>
<evidence type="ECO:0000256" key="7">
    <source>
        <dbReference type="ARBA" id="ARBA00022490"/>
    </source>
</evidence>
<dbReference type="FunFam" id="3.90.199.10:FF:000002">
    <property type="entry name" value="DNA topoisomerase 2"/>
    <property type="match status" value="1"/>
</dbReference>
<name>A0A7N8XQS4_9TELE</name>
<organism evidence="22 23">
    <name type="scientific">Mastacembelus armatus</name>
    <name type="common">zig-zag eel</name>
    <dbReference type="NCBI Taxonomy" id="205130"/>
    <lineage>
        <taxon>Eukaryota</taxon>
        <taxon>Metazoa</taxon>
        <taxon>Chordata</taxon>
        <taxon>Craniata</taxon>
        <taxon>Vertebrata</taxon>
        <taxon>Euteleostomi</taxon>
        <taxon>Actinopterygii</taxon>
        <taxon>Neopterygii</taxon>
        <taxon>Teleostei</taxon>
        <taxon>Neoteleostei</taxon>
        <taxon>Acanthomorphata</taxon>
        <taxon>Anabantaria</taxon>
        <taxon>Synbranchiformes</taxon>
        <taxon>Mastacembelidae</taxon>
        <taxon>Mastacembelus</taxon>
    </lineage>
</organism>
<dbReference type="PRINTS" id="PR01158">
    <property type="entry name" value="TOPISMRASEII"/>
</dbReference>
<dbReference type="Pfam" id="PF02518">
    <property type="entry name" value="HATPase_c"/>
    <property type="match status" value="1"/>
</dbReference>
<dbReference type="GO" id="GO:0000819">
    <property type="term" value="P:sister chromatid segregation"/>
    <property type="evidence" value="ECO:0007669"/>
    <property type="project" value="TreeGrafter"/>
</dbReference>
<feature type="compositionally biased region" description="Basic and acidic residues" evidence="19">
    <location>
        <begin position="1263"/>
        <end position="1273"/>
    </location>
</feature>
<evidence type="ECO:0000256" key="9">
    <source>
        <dbReference type="ARBA" id="ARBA00022741"/>
    </source>
</evidence>
<dbReference type="InterPro" id="IPR013759">
    <property type="entry name" value="Topo_IIA_B_C"/>
</dbReference>
<dbReference type="Gene3D" id="3.40.50.670">
    <property type="match status" value="1"/>
</dbReference>
<dbReference type="InterPro" id="IPR050634">
    <property type="entry name" value="DNA_Topoisomerase_II"/>
</dbReference>
<sequence length="1325" mass="151037">MLTKISGQAFFENKTVQQTKKDPKRLSVERIYQKKTQLEHILLRPDSYIGSVEPVTQQMWVYDEEVGLNCRDVTFVPGLYKIFDEILVNAADNKQRDKNMSCIKVNIDISNYLVICIWNNGKGIPVVEHKVEKVYVPALIFGQLLTSSNYDDEEKKVTGGRNGYGAKLCNIFSTKFSVETACKESKKTFKQTWYDNMGRAGDSAIKPFDGEEFTCITFKPDLPKFKMSILDKDTVALMTRRAYDIAGSTKGVRVFFNGKRLPVTGFRSYVDMYVKDKVDEHGETLTVVHETVNERWEVCLTLSEKGFQQVSFVNSIATTKGGRHIDYVADQVVGKLIEVVKKKNKAGVAVKPFQVKNHMWLFVNCLIENPTFDSQTKENMTLQQKNFGSACPLGDKFIRQATSCGIVESIMNWVKFKAQSQLNKKCSAVKHTKIKGVPKLDDANDAGGRNSIGCTLILTEGDSAKTLAVSGLGVVGRDRYGIFPLRGKMLNVREASHKQIMENAEINNIIKILGLQYKKNYSDPESLKTLRYGKIMIMTDQDQDGSHIKGLLINFIHHNWPSLLRHNFLEEFITPIIKASYKKTQLSFYSIPEFNAWKESQPNHKSWKIKYYKGLGTSTSQEAKEYFSDMQRHRIPFKYSGPKDDEAITLAFSKKKVEERKEWLTNFMTNRRQRREHNLPEDYLYGQSTKSLSYNDFVNKELVLFSNSDNERSIPCLVDGLKPGQRKVLFCCFKRNDKREVKVAQLAGSVAEMSAYHHGEVSLMMTIVGLAQNFVGSNNLNLLQPLGQFGTRLHGGKDSASPRYIFTMLSSLARLVFPPVDDNLLKYNYDDNQRVEPEWYIPIIPTVLVNGAEGIGTGWASKIPNYDIREIISNIHRMLNSEEPLPMLPSYRDFKGTIEQVMDNQYMNSGEVAIIDSTTIEISELPVKSWTQAYKENVLEPMLNGTEKVPPLITDYKDYHTDTTVRFVVKMTAEKLREAEAAGLHKVFKLQSPLTCNSMVLFDHVGSLKKYESVQDILKDFFELRMKYYVLRKDWLTGMLEAESAKLTNQARFILEKIQGTLVIENKPKKELIRMLQQMGYDSDPVKAWKQAQEKEIEDQDDEEGAEKEDTSGPDYNYLLSMPMWFLTKEKKEELCKQKDAKLTELNTLKKKTPSDLWREDLAAFLEELTNIEAKEKETTTTTRVKGTGKGKAVKVKQETLPTPQGRRVVPRVTSTMKAEANRKADLKKGEDVVVKMEFGEDAENAEPIEEVGLAARLSKKTKTQEKGKRDKQTTIQFKPAAKKAKTNPWSDEESDNLSDSEMDKEDVVAPRERVERKTKGESAR</sequence>
<accession>A0A7N8XQS4</accession>
<dbReference type="Gene3D" id="3.30.1490.30">
    <property type="match status" value="1"/>
</dbReference>
<dbReference type="GO" id="GO:0005524">
    <property type="term" value="F:ATP binding"/>
    <property type="evidence" value="ECO:0007669"/>
    <property type="project" value="UniProtKB-UniRule"/>
</dbReference>
<dbReference type="Pfam" id="PF00521">
    <property type="entry name" value="DNA_topoisoIV"/>
    <property type="match status" value="1"/>
</dbReference>
<evidence type="ECO:0000256" key="2">
    <source>
        <dbReference type="ARBA" id="ARBA00001946"/>
    </source>
</evidence>
<evidence type="ECO:0000256" key="19">
    <source>
        <dbReference type="SAM" id="MobiDB-lite"/>
    </source>
</evidence>
<dbReference type="Gene3D" id="1.10.268.10">
    <property type="entry name" value="Topoisomerase, domain 3"/>
    <property type="match status" value="1"/>
</dbReference>
<dbReference type="GO" id="GO:0048511">
    <property type="term" value="P:rhythmic process"/>
    <property type="evidence" value="ECO:0007669"/>
    <property type="project" value="UniProtKB-KW"/>
</dbReference>
<comment type="cofactor">
    <cofactor evidence="18">
        <name>Ca(2+)</name>
        <dbReference type="ChEBI" id="CHEBI:29108"/>
    </cofactor>
    <cofactor evidence="18">
        <name>Mg(2+)</name>
        <dbReference type="ChEBI" id="CHEBI:18420"/>
    </cofactor>
    <cofactor evidence="18">
        <name>Mn(2+)</name>
        <dbReference type="ChEBI" id="CHEBI:29035"/>
    </cofactor>
</comment>
<keyword evidence="9 18" id="KW-0547">Nucleotide-binding</keyword>
<dbReference type="SMART" id="SM00433">
    <property type="entry name" value="TOP2c"/>
    <property type="match status" value="1"/>
</dbReference>
<dbReference type="SUPFAM" id="SSF54211">
    <property type="entry name" value="Ribosomal protein S5 domain 2-like"/>
    <property type="match status" value="1"/>
</dbReference>
<feature type="region of interest" description="Disordered" evidence="19">
    <location>
        <begin position="1179"/>
        <end position="1227"/>
    </location>
</feature>
<evidence type="ECO:0000256" key="12">
    <source>
        <dbReference type="ARBA" id="ARBA00023029"/>
    </source>
</evidence>
<dbReference type="SMART" id="SM00434">
    <property type="entry name" value="TOP4c"/>
    <property type="match status" value="1"/>
</dbReference>
<comment type="similarity">
    <text evidence="6 18">Belongs to the type II topoisomerase family.</text>
</comment>
<dbReference type="Pfam" id="PF16898">
    <property type="entry name" value="TOPRIM_C"/>
    <property type="match status" value="1"/>
</dbReference>
<evidence type="ECO:0000313" key="23">
    <source>
        <dbReference type="Proteomes" id="UP000261640"/>
    </source>
</evidence>
<dbReference type="InterPro" id="IPR014721">
    <property type="entry name" value="Ribsml_uS5_D2-typ_fold_subgr"/>
</dbReference>
<evidence type="ECO:0000256" key="13">
    <source>
        <dbReference type="ARBA" id="ARBA00023108"/>
    </source>
</evidence>
<feature type="region of interest" description="Disordered" evidence="19">
    <location>
        <begin position="1091"/>
        <end position="1115"/>
    </location>
</feature>
<dbReference type="PROSITE" id="PS00177">
    <property type="entry name" value="TOPOISOMERASE_II"/>
    <property type="match status" value="1"/>
</dbReference>
<dbReference type="GO" id="GO:0003677">
    <property type="term" value="F:DNA binding"/>
    <property type="evidence" value="ECO:0007669"/>
    <property type="project" value="UniProtKB-UniRule"/>
</dbReference>
<dbReference type="FunFam" id="3.30.1360.40:FF:000003">
    <property type="entry name" value="DNA topoisomerase 2"/>
    <property type="match status" value="1"/>
</dbReference>
<dbReference type="InterPro" id="IPR002205">
    <property type="entry name" value="Topo_IIA_dom_A"/>
</dbReference>
<dbReference type="CDD" id="cd03365">
    <property type="entry name" value="TOPRIM_TopoIIA"/>
    <property type="match status" value="1"/>
</dbReference>
<keyword evidence="13" id="KW-0090">Biological rhythms</keyword>
<comment type="function">
    <text evidence="18">Key decatenating enzyme that alters DNA topology by binding to two double-stranded DNA molecules, generating a double-stranded break in one of the strands, passing the intact strand through the broken strand, and religating the broken strand.</text>
</comment>
<feature type="compositionally biased region" description="Acidic residues" evidence="19">
    <location>
        <begin position="1096"/>
        <end position="1107"/>
    </location>
</feature>
<dbReference type="InterPro" id="IPR013760">
    <property type="entry name" value="Topo_IIA-like_dom_sf"/>
</dbReference>
<dbReference type="PANTHER" id="PTHR10169">
    <property type="entry name" value="DNA TOPOISOMERASE/GYRASE"/>
    <property type="match status" value="1"/>
</dbReference>
<feature type="domain" description="Toprim" evidence="20">
    <location>
        <begin position="454"/>
        <end position="571"/>
    </location>
</feature>
<keyword evidence="7" id="KW-0963">Cytoplasm</keyword>
<dbReference type="InterPro" id="IPR034157">
    <property type="entry name" value="TOPRIM_TopoII"/>
</dbReference>
<evidence type="ECO:0000256" key="11">
    <source>
        <dbReference type="ARBA" id="ARBA00022842"/>
    </source>
</evidence>
<dbReference type="InterPro" id="IPR020568">
    <property type="entry name" value="Ribosomal_Su5_D2-typ_SF"/>
</dbReference>
<keyword evidence="10 18" id="KW-0067">ATP-binding</keyword>
<dbReference type="InterPro" id="IPR036890">
    <property type="entry name" value="HATPase_C_sf"/>
</dbReference>
<feature type="active site" description="O-(5'-phospho-DNA)-tyrosine intermediate" evidence="17">
    <location>
        <position position="804"/>
    </location>
</feature>
<protein>
    <recommendedName>
        <fullName evidence="18">DNA topoisomerase 2</fullName>
        <ecNumber evidence="18">5.6.2.2</ecNumber>
    </recommendedName>
</protein>
<evidence type="ECO:0000256" key="14">
    <source>
        <dbReference type="ARBA" id="ARBA00023125"/>
    </source>
</evidence>
<keyword evidence="23" id="KW-1185">Reference proteome</keyword>
<dbReference type="CDD" id="cd03481">
    <property type="entry name" value="TopoIIA_Trans_ScTopoIIA"/>
    <property type="match status" value="1"/>
</dbReference>
<evidence type="ECO:0000259" key="21">
    <source>
        <dbReference type="PROSITE" id="PS52040"/>
    </source>
</evidence>
<evidence type="ECO:0000256" key="16">
    <source>
        <dbReference type="ARBA" id="ARBA00023242"/>
    </source>
</evidence>
<dbReference type="InterPro" id="IPR003594">
    <property type="entry name" value="HATPase_dom"/>
</dbReference>
<dbReference type="FunFam" id="1.10.268.10:FF:000002">
    <property type="entry name" value="DNA topoisomerase 2"/>
    <property type="match status" value="1"/>
</dbReference>
<dbReference type="PANTHER" id="PTHR10169:SF61">
    <property type="entry name" value="DNA TOPOISOMERASE 2-ALPHA"/>
    <property type="match status" value="1"/>
</dbReference>
<reference evidence="22" key="2">
    <citation type="submission" date="2025-09" db="UniProtKB">
        <authorList>
            <consortium name="Ensembl"/>
        </authorList>
    </citation>
    <scope>IDENTIFICATION</scope>
</reference>
<dbReference type="InterPro" id="IPR031660">
    <property type="entry name" value="TOPRIM_C"/>
</dbReference>
<feature type="region of interest" description="Disordered" evidence="19">
    <location>
        <begin position="1256"/>
        <end position="1325"/>
    </location>
</feature>
<dbReference type="PRINTS" id="PR00418">
    <property type="entry name" value="TPI2FAMILY"/>
</dbReference>
<dbReference type="Proteomes" id="UP000261640">
    <property type="component" value="Unplaced"/>
</dbReference>
<dbReference type="InterPro" id="IPR013506">
    <property type="entry name" value="Topo_IIA_bsu_dom2"/>
</dbReference>
<keyword evidence="14 17" id="KW-0238">DNA-binding</keyword>
<dbReference type="InterPro" id="IPR006171">
    <property type="entry name" value="TOPRIM_dom"/>
</dbReference>
<feature type="domain" description="Topo IIA-type catalytic" evidence="21">
    <location>
        <begin position="714"/>
        <end position="1162"/>
    </location>
</feature>
<dbReference type="GO" id="GO:0046872">
    <property type="term" value="F:metal ion binding"/>
    <property type="evidence" value="ECO:0007669"/>
    <property type="project" value="UniProtKB-KW"/>
</dbReference>
<dbReference type="CDD" id="cd16930">
    <property type="entry name" value="HATPase_TopII-like"/>
    <property type="match status" value="1"/>
</dbReference>
<dbReference type="InterPro" id="IPR001154">
    <property type="entry name" value="TopoII_euk"/>
</dbReference>
<dbReference type="EC" id="5.6.2.2" evidence="18"/>
<dbReference type="InterPro" id="IPR001241">
    <property type="entry name" value="Topo_IIA"/>
</dbReference>
<dbReference type="Pfam" id="PF00204">
    <property type="entry name" value="DNA_gyraseB"/>
    <property type="match status" value="1"/>
</dbReference>
<evidence type="ECO:0000256" key="5">
    <source>
        <dbReference type="ARBA" id="ARBA00004642"/>
    </source>
</evidence>
<dbReference type="PROSITE" id="PS52040">
    <property type="entry name" value="TOPO_IIA"/>
    <property type="match status" value="1"/>
</dbReference>
<evidence type="ECO:0000256" key="6">
    <source>
        <dbReference type="ARBA" id="ARBA00011080"/>
    </source>
</evidence>
<dbReference type="FunFam" id="3.30.230.10:FF:000008">
    <property type="entry name" value="DNA topoisomerase 2"/>
    <property type="match status" value="1"/>
</dbReference>
<dbReference type="InterPro" id="IPR018522">
    <property type="entry name" value="TopoIIA_CS"/>
</dbReference>
<dbReference type="SUPFAM" id="SSF55874">
    <property type="entry name" value="ATPase domain of HSP90 chaperone/DNA topoisomerase II/histidine kinase"/>
    <property type="match status" value="1"/>
</dbReference>
<keyword evidence="8" id="KW-0479">Metal-binding</keyword>
<feature type="compositionally biased region" description="Acidic residues" evidence="19">
    <location>
        <begin position="1291"/>
        <end position="1305"/>
    </location>
</feature>
<evidence type="ECO:0000256" key="3">
    <source>
        <dbReference type="ARBA" id="ARBA00004496"/>
    </source>
</evidence>
<comment type="cofactor">
    <cofactor evidence="2">
        <name>Mg(2+)</name>
        <dbReference type="ChEBI" id="CHEBI:18420"/>
    </cofactor>
</comment>
<dbReference type="Gene3D" id="3.30.230.10">
    <property type="match status" value="1"/>
</dbReference>
<dbReference type="FunFam" id="3.30.1490.30:FF:000001">
    <property type="entry name" value="DNA topoisomerase 2"/>
    <property type="match status" value="1"/>
</dbReference>
<dbReference type="Ensembl" id="ENSMAMT00000053611.1">
    <property type="protein sequence ID" value="ENSMAMP00000053907.1"/>
    <property type="gene ID" value="ENSMAMG00000008306.2"/>
</dbReference>
<evidence type="ECO:0000313" key="22">
    <source>
        <dbReference type="Ensembl" id="ENSMAMP00000053907.1"/>
    </source>
</evidence>
<dbReference type="PROSITE" id="PS50880">
    <property type="entry name" value="TOPRIM"/>
    <property type="match status" value="1"/>
</dbReference>
<reference evidence="22" key="1">
    <citation type="submission" date="2025-08" db="UniProtKB">
        <authorList>
            <consortium name="Ensembl"/>
        </authorList>
    </citation>
    <scope>IDENTIFICATION</scope>
</reference>
<evidence type="ECO:0000256" key="15">
    <source>
        <dbReference type="ARBA" id="ARBA00023235"/>
    </source>
</evidence>
<dbReference type="GO" id="GO:0006265">
    <property type="term" value="P:DNA topological change"/>
    <property type="evidence" value="ECO:0007669"/>
    <property type="project" value="UniProtKB-UniRule"/>
</dbReference>
<evidence type="ECO:0000256" key="4">
    <source>
        <dbReference type="ARBA" id="ARBA00004604"/>
    </source>
</evidence>
<dbReference type="Gene3D" id="3.90.199.10">
    <property type="entry name" value="Topoisomerase II, domain 5"/>
    <property type="match status" value="1"/>
</dbReference>
<dbReference type="InterPro" id="IPR013757">
    <property type="entry name" value="Topo_IIA_A_a_sf"/>
</dbReference>
<comment type="subcellular location">
    <subcellularLocation>
        <location evidence="3">Cytoplasm</location>
    </subcellularLocation>
    <subcellularLocation>
        <location evidence="4">Nucleus</location>
        <location evidence="4">Nucleolus</location>
    </subcellularLocation>
    <subcellularLocation>
        <location evidence="5">Nucleus</location>
        <location evidence="5">Nucleoplasm</location>
    </subcellularLocation>
</comment>
<dbReference type="SUPFAM" id="SSF56719">
    <property type="entry name" value="Type II DNA topoisomerase"/>
    <property type="match status" value="1"/>
</dbReference>
<evidence type="ECO:0000256" key="1">
    <source>
        <dbReference type="ARBA" id="ARBA00000185"/>
    </source>
</evidence>
<keyword evidence="15 17" id="KW-0413">Isomerase</keyword>
<evidence type="ECO:0000259" key="20">
    <source>
        <dbReference type="PROSITE" id="PS50880"/>
    </source>
</evidence>